<reference evidence="2 3" key="2">
    <citation type="submission" date="2024-07" db="EMBL/GenBank/DDBJ databases">
        <authorList>
            <person name="Akdeniz Z."/>
        </authorList>
    </citation>
    <scope>NUCLEOTIDE SEQUENCE [LARGE SCALE GENOMIC DNA]</scope>
</reference>
<dbReference type="EMBL" id="CAXDID020000071">
    <property type="protein sequence ID" value="CAL6014958.1"/>
    <property type="molecule type" value="Genomic_DNA"/>
</dbReference>
<evidence type="ECO:0000313" key="2">
    <source>
        <dbReference type="EMBL" id="CAL6014958.1"/>
    </source>
</evidence>
<reference evidence="1" key="1">
    <citation type="submission" date="2023-06" db="EMBL/GenBank/DDBJ databases">
        <authorList>
            <person name="Kurt Z."/>
        </authorList>
    </citation>
    <scope>NUCLEOTIDE SEQUENCE</scope>
</reference>
<evidence type="ECO:0000313" key="1">
    <source>
        <dbReference type="EMBL" id="CAI9938112.1"/>
    </source>
</evidence>
<evidence type="ECO:0000313" key="3">
    <source>
        <dbReference type="Proteomes" id="UP001642409"/>
    </source>
</evidence>
<sequence>MRRVQSATQKVNDKLFIPMFPVAIPRDRDGLYSSCFTKPPPCYTDEQAPISFKNNHQRRDSQAQPLFFSIQTVEARAPQSLNSVYQSKYTTKLKLNISPCRC</sequence>
<dbReference type="Proteomes" id="UP001642409">
    <property type="component" value="Unassembled WGS sequence"/>
</dbReference>
<protein>
    <submittedName>
        <fullName evidence="2">Hypothetical_protein</fullName>
    </submittedName>
</protein>
<accession>A0AA86U4Z3</accession>
<dbReference type="EMBL" id="CATOUU010000653">
    <property type="protein sequence ID" value="CAI9938112.1"/>
    <property type="molecule type" value="Genomic_DNA"/>
</dbReference>
<proteinExistence type="predicted"/>
<organism evidence="1">
    <name type="scientific">Hexamita inflata</name>
    <dbReference type="NCBI Taxonomy" id="28002"/>
    <lineage>
        <taxon>Eukaryota</taxon>
        <taxon>Metamonada</taxon>
        <taxon>Diplomonadida</taxon>
        <taxon>Hexamitidae</taxon>
        <taxon>Hexamitinae</taxon>
        <taxon>Hexamita</taxon>
    </lineage>
</organism>
<keyword evidence="3" id="KW-1185">Reference proteome</keyword>
<comment type="caution">
    <text evidence="1">The sequence shown here is derived from an EMBL/GenBank/DDBJ whole genome shotgun (WGS) entry which is preliminary data.</text>
</comment>
<name>A0AA86U4Z3_9EUKA</name>
<gene>
    <name evidence="2" type="ORF">HINF_LOCUS24523</name>
    <name evidence="1" type="ORF">HINF_LOCUS25757</name>
</gene>
<dbReference type="AlphaFoldDB" id="A0AA86U4Z3"/>